<proteinExistence type="predicted"/>
<protein>
    <submittedName>
        <fullName evidence="5">Brain-specific angiogenesis inhibitor 1-like</fullName>
    </submittedName>
</protein>
<gene>
    <name evidence="5" type="primary">LOC102802995</name>
</gene>
<name>A0ABM0MVU4_SACKO</name>
<dbReference type="InterPro" id="IPR000884">
    <property type="entry name" value="TSP1_rpt"/>
</dbReference>
<evidence type="ECO:0000313" key="4">
    <source>
        <dbReference type="Proteomes" id="UP000694865"/>
    </source>
</evidence>
<dbReference type="Gene3D" id="2.20.100.10">
    <property type="entry name" value="Thrombospondin type-1 (TSP1) repeat"/>
    <property type="match status" value="5"/>
</dbReference>
<dbReference type="RefSeq" id="XP_006824135.1">
    <property type="nucleotide sequence ID" value="XM_006824072.1"/>
</dbReference>
<organism evidence="4 5">
    <name type="scientific">Saccoglossus kowalevskii</name>
    <name type="common">Acorn worm</name>
    <dbReference type="NCBI Taxonomy" id="10224"/>
    <lineage>
        <taxon>Eukaryota</taxon>
        <taxon>Metazoa</taxon>
        <taxon>Hemichordata</taxon>
        <taxon>Enteropneusta</taxon>
        <taxon>Harrimaniidae</taxon>
        <taxon>Saccoglossus</taxon>
    </lineage>
</organism>
<keyword evidence="1" id="KW-0677">Repeat</keyword>
<dbReference type="InterPro" id="IPR052065">
    <property type="entry name" value="Compl_asym_regulator"/>
</dbReference>
<sequence>MTKYKANEQELYNISTSSIATVEQDVPEYQTITLATIKDDDYQTLDFATRANEHTTKYKLSACCKVVLVAMFIVVVLAAVGVTVVFLKANGEAPSDDWEPWTGWSQCTKSCGGGNKTRSRVCVNTCDEQYRNETTHCNTNCCPLAEWNHWGPWSLCNSTCGHLSIKHRRRTCGSFCDGICTGEDNEVISCLKEPVCPSEVWSAWDSWSSCSVTCGGGIKTRERTCSSCPDVTVEDSPVDCNTHCCPSAGWNDWGSWSACSVSCPGDGVQQRQRTCDSVCGGECSESSTDVQICSGPSVCPDWNDWESWSACSVSCPGDGVQQRQRTCDSVCGGECSGSSTYVQICSGPSIGTTGDHGRNAVYLVLVMEFSNDNVPVIVYVVVNVQDLSLKHGHAQDQFHVQVGSHGAHGHLVQELVEPVPRLEPVYVLNAQKNRQSQHIVMFVNVVYLEMK</sequence>
<dbReference type="SUPFAM" id="SSF82895">
    <property type="entry name" value="TSP-1 type 1 repeat"/>
    <property type="match status" value="5"/>
</dbReference>
<dbReference type="PROSITE" id="PS50092">
    <property type="entry name" value="TSP1"/>
    <property type="match status" value="5"/>
</dbReference>
<evidence type="ECO:0000256" key="2">
    <source>
        <dbReference type="ARBA" id="ARBA00023157"/>
    </source>
</evidence>
<accession>A0ABM0MVU4</accession>
<keyword evidence="3" id="KW-0812">Transmembrane</keyword>
<keyword evidence="3" id="KW-1133">Transmembrane helix</keyword>
<dbReference type="InterPro" id="IPR036383">
    <property type="entry name" value="TSP1_rpt_sf"/>
</dbReference>
<evidence type="ECO:0000256" key="1">
    <source>
        <dbReference type="ARBA" id="ARBA00022737"/>
    </source>
</evidence>
<feature type="transmembrane region" description="Helical" evidence="3">
    <location>
        <begin position="66"/>
        <end position="87"/>
    </location>
</feature>
<dbReference type="Proteomes" id="UP000694865">
    <property type="component" value="Unplaced"/>
</dbReference>
<keyword evidence="3" id="KW-0472">Membrane</keyword>
<dbReference type="PANTHER" id="PTHR22906">
    <property type="entry name" value="PROPERDIN"/>
    <property type="match status" value="1"/>
</dbReference>
<dbReference type="GeneID" id="102802995"/>
<evidence type="ECO:0000313" key="5">
    <source>
        <dbReference type="RefSeq" id="XP_006824135.1"/>
    </source>
</evidence>
<keyword evidence="4" id="KW-1185">Reference proteome</keyword>
<evidence type="ECO:0000256" key="3">
    <source>
        <dbReference type="SAM" id="Phobius"/>
    </source>
</evidence>
<reference evidence="5" key="1">
    <citation type="submission" date="2025-08" db="UniProtKB">
        <authorList>
            <consortium name="RefSeq"/>
        </authorList>
    </citation>
    <scope>IDENTIFICATION</scope>
    <source>
        <tissue evidence="5">Testes</tissue>
    </source>
</reference>
<keyword evidence="2" id="KW-1015">Disulfide bond</keyword>
<dbReference type="SMART" id="SM00209">
    <property type="entry name" value="TSP1"/>
    <property type="match status" value="5"/>
</dbReference>
<dbReference type="Pfam" id="PF00090">
    <property type="entry name" value="TSP_1"/>
    <property type="match status" value="5"/>
</dbReference>